<dbReference type="PANTHER" id="PTHR19343">
    <property type="entry name" value="T CELL RECEPTOR ALPHA VARIABLE 1-2"/>
    <property type="match status" value="1"/>
</dbReference>
<evidence type="ECO:0000313" key="9">
    <source>
        <dbReference type="Ensembl" id="ENSMPUP00000007317.1"/>
    </source>
</evidence>
<dbReference type="eggNOG" id="ENOG502SVXB">
    <property type="taxonomic scope" value="Eukaryota"/>
</dbReference>
<keyword evidence="2" id="KW-0391">Immunity</keyword>
<dbReference type="EMBL" id="AEYP01038926">
    <property type="status" value="NOT_ANNOTATED_CDS"/>
    <property type="molecule type" value="Genomic_DNA"/>
</dbReference>
<keyword evidence="5" id="KW-0393">Immunoglobulin domain</keyword>
<organism evidence="9">
    <name type="scientific">Mustela putorius furo</name>
    <name type="common">European domestic ferret</name>
    <name type="synonym">Mustela furo</name>
    <dbReference type="NCBI Taxonomy" id="9669"/>
    <lineage>
        <taxon>Eukaryota</taxon>
        <taxon>Metazoa</taxon>
        <taxon>Chordata</taxon>
        <taxon>Craniata</taxon>
        <taxon>Vertebrata</taxon>
        <taxon>Euteleostomi</taxon>
        <taxon>Mammalia</taxon>
        <taxon>Eutheria</taxon>
        <taxon>Laurasiatheria</taxon>
        <taxon>Carnivora</taxon>
        <taxon>Caniformia</taxon>
        <taxon>Musteloidea</taxon>
        <taxon>Mustelidae</taxon>
        <taxon>Mustelinae</taxon>
        <taxon>Mustela</taxon>
    </lineage>
</organism>
<evidence type="ECO:0000256" key="6">
    <source>
        <dbReference type="ARBA" id="ARBA00043266"/>
    </source>
</evidence>
<feature type="signal peptide" evidence="7">
    <location>
        <begin position="1"/>
        <end position="19"/>
    </location>
</feature>
<keyword evidence="4" id="KW-0675">Receptor</keyword>
<dbReference type="InterPro" id="IPR013783">
    <property type="entry name" value="Ig-like_fold"/>
</dbReference>
<dbReference type="PROSITE" id="PS50835">
    <property type="entry name" value="IG_LIKE"/>
    <property type="match status" value="1"/>
</dbReference>
<accession>M3Y7L0</accession>
<keyword evidence="1 7" id="KW-0732">Signal</keyword>
<dbReference type="GO" id="GO:0042101">
    <property type="term" value="C:T cell receptor complex"/>
    <property type="evidence" value="ECO:0007669"/>
    <property type="project" value="UniProtKB-KW"/>
</dbReference>
<dbReference type="HOGENOM" id="CLU_077975_8_3_1"/>
<sequence>MDKSLGLFILWLQLDWVSSKQEVKQSPEALNIREQDSVVLNCSYTDGTLYSVQWFRQDPGKGLTLLMIILSNQKEQTSGRIKVLLDTRARQSSLYIVASQPSDSATYLCAVRHSVQQAPATSTQTLQLGLQPHVLS</sequence>
<feature type="chain" id="PRO_5004044447" evidence="7">
    <location>
        <begin position="20"/>
        <end position="136"/>
    </location>
</feature>
<dbReference type="GO" id="GO:0002250">
    <property type="term" value="P:adaptive immune response"/>
    <property type="evidence" value="ECO:0007669"/>
    <property type="project" value="UniProtKB-KW"/>
</dbReference>
<gene>
    <name evidence="9" type="primary">TRAV21</name>
</gene>
<evidence type="ECO:0000256" key="5">
    <source>
        <dbReference type="ARBA" id="ARBA00023319"/>
    </source>
</evidence>
<dbReference type="InterPro" id="IPR051006">
    <property type="entry name" value="TCR_variable_domain"/>
</dbReference>
<evidence type="ECO:0000256" key="2">
    <source>
        <dbReference type="ARBA" id="ARBA00022859"/>
    </source>
</evidence>
<dbReference type="SMART" id="SM00406">
    <property type="entry name" value="IGv"/>
    <property type="match status" value="1"/>
</dbReference>
<dbReference type="Gene3D" id="2.60.40.10">
    <property type="entry name" value="Immunoglobulins"/>
    <property type="match status" value="1"/>
</dbReference>
<dbReference type="SMART" id="SM00409">
    <property type="entry name" value="IG"/>
    <property type="match status" value="1"/>
</dbReference>
<evidence type="ECO:0000259" key="8">
    <source>
        <dbReference type="PROSITE" id="PS50835"/>
    </source>
</evidence>
<dbReference type="Pfam" id="PF07686">
    <property type="entry name" value="V-set"/>
    <property type="match status" value="1"/>
</dbReference>
<dbReference type="SUPFAM" id="SSF48726">
    <property type="entry name" value="Immunoglobulin"/>
    <property type="match status" value="1"/>
</dbReference>
<dbReference type="AlphaFoldDB" id="M3Y7L0"/>
<dbReference type="STRING" id="9669.ENSMPUP00000007317"/>
<keyword evidence="6" id="KW-1279">T cell receptor</keyword>
<dbReference type="Ensembl" id="ENSMPUT00000007437.1">
    <property type="protein sequence ID" value="ENSMPUP00000007317.1"/>
    <property type="gene ID" value="ENSMPUG00000007375.1"/>
</dbReference>
<keyword evidence="3" id="KW-1064">Adaptive immunity</keyword>
<dbReference type="PANTHER" id="PTHR19343:SF13">
    <property type="entry name" value="T CELL RECEPTOR ALPHA VARIABLE 21"/>
    <property type="match status" value="1"/>
</dbReference>
<dbReference type="InterPro" id="IPR007110">
    <property type="entry name" value="Ig-like_dom"/>
</dbReference>
<name>M3Y7L0_MUSPF</name>
<dbReference type="InterPro" id="IPR013106">
    <property type="entry name" value="Ig_V-set"/>
</dbReference>
<proteinExistence type="predicted"/>
<dbReference type="InParanoid" id="M3Y7L0"/>
<evidence type="ECO:0000256" key="1">
    <source>
        <dbReference type="ARBA" id="ARBA00022729"/>
    </source>
</evidence>
<evidence type="ECO:0000256" key="4">
    <source>
        <dbReference type="ARBA" id="ARBA00023170"/>
    </source>
</evidence>
<dbReference type="GO" id="GO:0042605">
    <property type="term" value="F:peptide antigen binding"/>
    <property type="evidence" value="ECO:0007669"/>
    <property type="project" value="TreeGrafter"/>
</dbReference>
<dbReference type="OMA" id="QWVSSKQ"/>
<dbReference type="GeneTree" id="ENSGT00940000163708"/>
<feature type="domain" description="Ig-like" evidence="8">
    <location>
        <begin position="21"/>
        <end position="127"/>
    </location>
</feature>
<evidence type="ECO:0000256" key="3">
    <source>
        <dbReference type="ARBA" id="ARBA00023130"/>
    </source>
</evidence>
<protein>
    <submittedName>
        <fullName evidence="9">T cell receptor alpha variable 21</fullName>
    </submittedName>
</protein>
<reference evidence="9" key="1">
    <citation type="submission" date="2024-06" db="UniProtKB">
        <authorList>
            <consortium name="Ensembl"/>
        </authorList>
    </citation>
    <scope>IDENTIFICATION</scope>
</reference>
<evidence type="ECO:0000256" key="7">
    <source>
        <dbReference type="SAM" id="SignalP"/>
    </source>
</evidence>
<dbReference type="InterPro" id="IPR036179">
    <property type="entry name" value="Ig-like_dom_sf"/>
</dbReference>
<dbReference type="InterPro" id="IPR003599">
    <property type="entry name" value="Ig_sub"/>
</dbReference>